<dbReference type="Proteomes" id="UP000798488">
    <property type="component" value="Unassembled WGS sequence"/>
</dbReference>
<gene>
    <name evidence="1" type="ORF">SPSYN_02234</name>
</gene>
<proteinExistence type="predicted"/>
<sequence>MSKELIDQILREIGLEKIDTDPEEIRREALSETEVISK</sequence>
<keyword evidence="2" id="KW-1185">Reference proteome</keyword>
<protein>
    <submittedName>
        <fullName evidence="1">Uncharacterized protein</fullName>
    </submittedName>
</protein>
<comment type="caution">
    <text evidence="1">The sequence shown here is derived from an EMBL/GenBank/DDBJ whole genome shotgun (WGS) entry which is preliminary data.</text>
</comment>
<dbReference type="AlphaFoldDB" id="A0A9D2WPY2"/>
<name>A0A9D2WPY2_9FIRM</name>
<evidence type="ECO:0000313" key="2">
    <source>
        <dbReference type="Proteomes" id="UP000798488"/>
    </source>
</evidence>
<dbReference type="EMBL" id="LSRS01000005">
    <property type="protein sequence ID" value="KAF1084457.1"/>
    <property type="molecule type" value="Genomic_DNA"/>
</dbReference>
<evidence type="ECO:0000313" key="1">
    <source>
        <dbReference type="EMBL" id="KAF1084457.1"/>
    </source>
</evidence>
<organism evidence="1 2">
    <name type="scientific">Sporotomaculum syntrophicum</name>
    <dbReference type="NCBI Taxonomy" id="182264"/>
    <lineage>
        <taxon>Bacteria</taxon>
        <taxon>Bacillati</taxon>
        <taxon>Bacillota</taxon>
        <taxon>Clostridia</taxon>
        <taxon>Eubacteriales</taxon>
        <taxon>Desulfallaceae</taxon>
        <taxon>Sporotomaculum</taxon>
    </lineage>
</organism>
<reference evidence="1" key="1">
    <citation type="submission" date="2016-02" db="EMBL/GenBank/DDBJ databases">
        <title>Draft Genome Sequence of Sporotomaculum syntrophicum Strain FB, a Syntrophic Benzoate Degrader.</title>
        <authorList>
            <person name="Nobu M.K."/>
            <person name="Narihiro T."/>
            <person name="Qiu Y.-L."/>
            <person name="Ohashi A."/>
            <person name="Liu W.-T."/>
            <person name="Yuji S."/>
        </authorList>
    </citation>
    <scope>NUCLEOTIDE SEQUENCE</scope>
    <source>
        <strain evidence="1">FB</strain>
    </source>
</reference>
<accession>A0A9D2WPY2</accession>